<proteinExistence type="inferred from homology"/>
<evidence type="ECO:0000256" key="2">
    <source>
        <dbReference type="ARBA" id="ARBA00008751"/>
    </source>
</evidence>
<dbReference type="CDD" id="cd00680">
    <property type="entry name" value="RHO_alpha_C"/>
    <property type="match status" value="1"/>
</dbReference>
<gene>
    <name evidence="10" type="ORF">GCM10007388_32100</name>
</gene>
<dbReference type="InterPro" id="IPR017941">
    <property type="entry name" value="Rieske_2Fe-2S"/>
</dbReference>
<dbReference type="Pfam" id="PF00355">
    <property type="entry name" value="Rieske"/>
    <property type="match status" value="1"/>
</dbReference>
<dbReference type="PANTHER" id="PTHR43756:SF5">
    <property type="entry name" value="CHOLINE MONOOXYGENASE, CHLOROPLASTIC"/>
    <property type="match status" value="1"/>
</dbReference>
<dbReference type="PROSITE" id="PS51296">
    <property type="entry name" value="RIESKE"/>
    <property type="match status" value="1"/>
</dbReference>
<dbReference type="Pfam" id="PF00848">
    <property type="entry name" value="Ring_hydroxyl_A"/>
    <property type="match status" value="1"/>
</dbReference>
<dbReference type="PANTHER" id="PTHR43756">
    <property type="entry name" value="CHOLINE MONOOXYGENASE, CHLOROPLASTIC"/>
    <property type="match status" value="1"/>
</dbReference>
<protein>
    <submittedName>
        <fullName evidence="10">(2Fe-2S)-binding protein</fullName>
    </submittedName>
</protein>
<dbReference type="AlphaFoldDB" id="A0AA87Y4F6"/>
<dbReference type="InterPro" id="IPR001663">
    <property type="entry name" value="Rng_hydr_dOase-A"/>
</dbReference>
<dbReference type="EMBL" id="BMWW01000005">
    <property type="protein sequence ID" value="GGY96250.1"/>
    <property type="molecule type" value="Genomic_DNA"/>
</dbReference>
<evidence type="ECO:0000256" key="4">
    <source>
        <dbReference type="ARBA" id="ARBA00022723"/>
    </source>
</evidence>
<evidence type="ECO:0000313" key="11">
    <source>
        <dbReference type="Proteomes" id="UP000619512"/>
    </source>
</evidence>
<dbReference type="Proteomes" id="UP000619512">
    <property type="component" value="Unassembled WGS sequence"/>
</dbReference>
<dbReference type="PROSITE" id="PS00570">
    <property type="entry name" value="RING_HYDROXYL_ALPHA"/>
    <property type="match status" value="1"/>
</dbReference>
<comment type="caution">
    <text evidence="10">The sequence shown here is derived from an EMBL/GenBank/DDBJ whole genome shotgun (WGS) entry which is preliminary data.</text>
</comment>
<keyword evidence="8" id="KW-0520">NAD</keyword>
<reference evidence="10" key="1">
    <citation type="journal article" date="2014" name="Int. J. Syst. Evol. Microbiol.">
        <title>Complete genome sequence of Corynebacterium casei LMG S-19264T (=DSM 44701T), isolated from a smear-ripened cheese.</title>
        <authorList>
            <consortium name="US DOE Joint Genome Institute (JGI-PGF)"/>
            <person name="Walter F."/>
            <person name="Albersmeier A."/>
            <person name="Kalinowski J."/>
            <person name="Ruckert C."/>
        </authorList>
    </citation>
    <scope>NUCLEOTIDE SEQUENCE</scope>
    <source>
        <strain evidence="10">KCTC 12344</strain>
    </source>
</reference>
<organism evidence="10 11">
    <name type="scientific">Pseudoduganella plicata</name>
    <dbReference type="NCBI Taxonomy" id="321984"/>
    <lineage>
        <taxon>Bacteria</taxon>
        <taxon>Pseudomonadati</taxon>
        <taxon>Pseudomonadota</taxon>
        <taxon>Betaproteobacteria</taxon>
        <taxon>Burkholderiales</taxon>
        <taxon>Oxalobacteraceae</taxon>
        <taxon>Telluria group</taxon>
        <taxon>Pseudoduganella</taxon>
    </lineage>
</organism>
<dbReference type="CDD" id="cd03469">
    <property type="entry name" value="Rieske_RO_Alpha_N"/>
    <property type="match status" value="1"/>
</dbReference>
<comment type="cofactor">
    <cofactor evidence="1">
        <name>Fe cation</name>
        <dbReference type="ChEBI" id="CHEBI:24875"/>
    </cofactor>
</comment>
<dbReference type="GO" id="GO:0016491">
    <property type="term" value="F:oxidoreductase activity"/>
    <property type="evidence" value="ECO:0007669"/>
    <property type="project" value="UniProtKB-KW"/>
</dbReference>
<keyword evidence="5" id="KW-0560">Oxidoreductase</keyword>
<evidence type="ECO:0000313" key="10">
    <source>
        <dbReference type="EMBL" id="GGY96250.1"/>
    </source>
</evidence>
<evidence type="ECO:0000256" key="5">
    <source>
        <dbReference type="ARBA" id="ARBA00023002"/>
    </source>
</evidence>
<keyword evidence="7" id="KW-0411">Iron-sulfur</keyword>
<keyword evidence="3" id="KW-0001">2Fe-2S</keyword>
<dbReference type="SUPFAM" id="SSF55961">
    <property type="entry name" value="Bet v1-like"/>
    <property type="match status" value="1"/>
</dbReference>
<evidence type="ECO:0000256" key="7">
    <source>
        <dbReference type="ARBA" id="ARBA00023014"/>
    </source>
</evidence>
<comment type="similarity">
    <text evidence="2">Belongs to the bacterial ring-hydroxylating dioxygenase alpha subunit family.</text>
</comment>
<evidence type="ECO:0000256" key="6">
    <source>
        <dbReference type="ARBA" id="ARBA00023004"/>
    </source>
</evidence>
<dbReference type="InterPro" id="IPR036922">
    <property type="entry name" value="Rieske_2Fe-2S_sf"/>
</dbReference>
<dbReference type="InterPro" id="IPR015881">
    <property type="entry name" value="ARHD_Rieske_2Fe_2S"/>
</dbReference>
<evidence type="ECO:0000259" key="9">
    <source>
        <dbReference type="PROSITE" id="PS51296"/>
    </source>
</evidence>
<evidence type="ECO:0000256" key="8">
    <source>
        <dbReference type="ARBA" id="ARBA00023027"/>
    </source>
</evidence>
<keyword evidence="4" id="KW-0479">Metal-binding</keyword>
<sequence>MPMSFDRQLFEGFWQLLCHRNELPVQGDFLRFDVPGGEVVVFNDDGELVAFDNRCPHRGARIYQGDHGNQAATCGYHGWTFRKGHLIIPERESFVNCGIETATWRTLPVDWCGDFLFVGIAPRQPLYEQLGKVATLLENISFNIAGRHDFSRYDFECYWPLAVENALEPYHISMVHPSTLGTLALEAGENVFDGKNSVWYAPVGNAAVRKKLATLKRFFQLDFQYEGYMSIYLYPFTMLSSTFGYSYSLQHFLPHPADPDRTSFTSRLLSTPASSPAAQAVIGTFLDSTAQVNRKVFDEDHAICRTMPRDSWSTEPLRFPSASEAKIVHFRASCRDVLR</sequence>
<evidence type="ECO:0000256" key="1">
    <source>
        <dbReference type="ARBA" id="ARBA00001962"/>
    </source>
</evidence>
<dbReference type="SUPFAM" id="SSF50022">
    <property type="entry name" value="ISP domain"/>
    <property type="match status" value="1"/>
</dbReference>
<dbReference type="Gene3D" id="2.102.10.10">
    <property type="entry name" value="Rieske [2Fe-2S] iron-sulphur domain"/>
    <property type="match status" value="1"/>
</dbReference>
<accession>A0AA87Y4F6</accession>
<dbReference type="GO" id="GO:0051537">
    <property type="term" value="F:2 iron, 2 sulfur cluster binding"/>
    <property type="evidence" value="ECO:0007669"/>
    <property type="project" value="UniProtKB-KW"/>
</dbReference>
<dbReference type="Gene3D" id="3.90.380.10">
    <property type="entry name" value="Naphthalene 1,2-dioxygenase Alpha Subunit, Chain A, domain 1"/>
    <property type="match status" value="2"/>
</dbReference>
<reference evidence="10" key="2">
    <citation type="submission" date="2022-12" db="EMBL/GenBank/DDBJ databases">
        <authorList>
            <person name="Sun Q."/>
            <person name="Kim S."/>
        </authorList>
    </citation>
    <scope>NUCLEOTIDE SEQUENCE</scope>
    <source>
        <strain evidence="10">KCTC 12344</strain>
    </source>
</reference>
<name>A0AA87Y4F6_9BURK</name>
<dbReference type="GO" id="GO:0005506">
    <property type="term" value="F:iron ion binding"/>
    <property type="evidence" value="ECO:0007669"/>
    <property type="project" value="InterPro"/>
</dbReference>
<feature type="domain" description="Rieske" evidence="9">
    <location>
        <begin position="14"/>
        <end position="118"/>
    </location>
</feature>
<keyword evidence="6" id="KW-0408">Iron</keyword>
<dbReference type="InterPro" id="IPR015879">
    <property type="entry name" value="Ring_hydroxy_dOase_asu_C_dom"/>
</dbReference>
<evidence type="ECO:0000256" key="3">
    <source>
        <dbReference type="ARBA" id="ARBA00022714"/>
    </source>
</evidence>